<dbReference type="InterPro" id="IPR045701">
    <property type="entry name" value="DUF6059"/>
</dbReference>
<name>A0ABU3JZY2_9ACTN</name>
<dbReference type="Pfam" id="PF19534">
    <property type="entry name" value="DUF6059"/>
    <property type="match status" value="1"/>
</dbReference>
<comment type="caution">
    <text evidence="1">The sequence shown here is derived from an EMBL/GenBank/DDBJ whole genome shotgun (WGS) entry which is preliminary data.</text>
</comment>
<dbReference type="Proteomes" id="UP001249760">
    <property type="component" value="Unassembled WGS sequence"/>
</dbReference>
<dbReference type="EMBL" id="JASKMA010000030">
    <property type="protein sequence ID" value="MDT6987474.1"/>
    <property type="molecule type" value="Genomic_DNA"/>
</dbReference>
<sequence>MAFPGVRRVRRAARALAAGVWDCLVSFGSLQVTGGFGRTDAVRLLSEPPPGHPERLRPDVPLTALERALLRELDPAD</sequence>
<evidence type="ECO:0000313" key="1">
    <source>
        <dbReference type="EMBL" id="MDT6987474.1"/>
    </source>
</evidence>
<protein>
    <submittedName>
        <fullName evidence="1">Uncharacterized protein</fullName>
    </submittedName>
</protein>
<gene>
    <name evidence="1" type="ORF">QNO04_28870</name>
</gene>
<organism evidence="1 2">
    <name type="scientific">Streptomyces lusitanus</name>
    <dbReference type="NCBI Taxonomy" id="68232"/>
    <lineage>
        <taxon>Bacteria</taxon>
        <taxon>Bacillati</taxon>
        <taxon>Actinomycetota</taxon>
        <taxon>Actinomycetes</taxon>
        <taxon>Kitasatosporales</taxon>
        <taxon>Streptomycetaceae</taxon>
        <taxon>Streptomyces</taxon>
    </lineage>
</organism>
<dbReference type="RefSeq" id="WP_394307774.1">
    <property type="nucleotide sequence ID" value="NZ_JASKMA010000030.1"/>
</dbReference>
<evidence type="ECO:0000313" key="2">
    <source>
        <dbReference type="Proteomes" id="UP001249760"/>
    </source>
</evidence>
<keyword evidence="2" id="KW-1185">Reference proteome</keyword>
<proteinExistence type="predicted"/>
<accession>A0ABU3JZY2</accession>
<reference evidence="1 2" key="1">
    <citation type="submission" date="2023-05" db="EMBL/GenBank/DDBJ databases">
        <title>Streptomyces fuscus sp. nov., a brown-black pigment producing actinomyces isolated from dry sand of Sea duck farm.</title>
        <authorList>
            <person name="Xie J."/>
            <person name="Shen N."/>
        </authorList>
    </citation>
    <scope>NUCLEOTIDE SEQUENCE [LARGE SCALE GENOMIC DNA]</scope>
    <source>
        <strain evidence="1 2">CGMCC 4.1745</strain>
    </source>
</reference>